<evidence type="ECO:0000256" key="11">
    <source>
        <dbReference type="ARBA" id="ARBA00023303"/>
    </source>
</evidence>
<dbReference type="PANTHER" id="PTHR11537:SF254">
    <property type="entry name" value="POTASSIUM VOLTAGE-GATED CHANNEL PROTEIN SHAB"/>
    <property type="match status" value="1"/>
</dbReference>
<evidence type="ECO:0000256" key="1">
    <source>
        <dbReference type="ARBA" id="ARBA00004141"/>
    </source>
</evidence>
<dbReference type="Gene3D" id="1.20.5.110">
    <property type="match status" value="1"/>
</dbReference>
<feature type="transmembrane region" description="Helical" evidence="13">
    <location>
        <begin position="142"/>
        <end position="160"/>
    </location>
</feature>
<feature type="transmembrane region" description="Helical" evidence="13">
    <location>
        <begin position="44"/>
        <end position="60"/>
    </location>
</feature>
<evidence type="ECO:0000313" key="15">
    <source>
        <dbReference type="EMBL" id="GGK99854.1"/>
    </source>
</evidence>
<comment type="caution">
    <text evidence="15">The sequence shown here is derived from an EMBL/GenBank/DDBJ whole genome shotgun (WGS) entry which is preliminary data.</text>
</comment>
<dbReference type="Pfam" id="PF00520">
    <property type="entry name" value="Ion_trans"/>
    <property type="match status" value="1"/>
</dbReference>
<evidence type="ECO:0000256" key="12">
    <source>
        <dbReference type="SAM" id="MobiDB-lite"/>
    </source>
</evidence>
<keyword evidence="6" id="KW-0851">Voltage-gated channel</keyword>
<evidence type="ECO:0000256" key="9">
    <source>
        <dbReference type="ARBA" id="ARBA00023065"/>
    </source>
</evidence>
<dbReference type="Gene3D" id="1.20.120.350">
    <property type="entry name" value="Voltage-gated potassium channels. Chain C"/>
    <property type="match status" value="1"/>
</dbReference>
<dbReference type="AlphaFoldDB" id="A0A8J3C2B9"/>
<keyword evidence="9" id="KW-0406">Ion transport</keyword>
<keyword evidence="7" id="KW-0630">Potassium</keyword>
<protein>
    <submittedName>
        <fullName evidence="15">Ion transporter</fullName>
    </submittedName>
</protein>
<organism evidence="15 16">
    <name type="scientific">Mangrovihabitans endophyticus</name>
    <dbReference type="NCBI Taxonomy" id="1751298"/>
    <lineage>
        <taxon>Bacteria</taxon>
        <taxon>Bacillati</taxon>
        <taxon>Actinomycetota</taxon>
        <taxon>Actinomycetes</taxon>
        <taxon>Micromonosporales</taxon>
        <taxon>Micromonosporaceae</taxon>
        <taxon>Mangrovihabitans</taxon>
    </lineage>
</organism>
<evidence type="ECO:0000256" key="13">
    <source>
        <dbReference type="SAM" id="Phobius"/>
    </source>
</evidence>
<dbReference type="Gene3D" id="1.10.287.70">
    <property type="match status" value="1"/>
</dbReference>
<proteinExistence type="predicted"/>
<reference evidence="15" key="1">
    <citation type="journal article" date="2014" name="Int. J. Syst. Evol. Microbiol.">
        <title>Complete genome sequence of Corynebacterium casei LMG S-19264T (=DSM 44701T), isolated from a smear-ripened cheese.</title>
        <authorList>
            <consortium name="US DOE Joint Genome Institute (JGI-PGF)"/>
            <person name="Walter F."/>
            <person name="Albersmeier A."/>
            <person name="Kalinowski J."/>
            <person name="Ruckert C."/>
        </authorList>
    </citation>
    <scope>NUCLEOTIDE SEQUENCE</scope>
    <source>
        <strain evidence="15">CGMCC 4.7299</strain>
    </source>
</reference>
<keyword evidence="16" id="KW-1185">Reference proteome</keyword>
<evidence type="ECO:0000256" key="8">
    <source>
        <dbReference type="ARBA" id="ARBA00022989"/>
    </source>
</evidence>
<name>A0A8J3C2B9_9ACTN</name>
<evidence type="ECO:0000256" key="5">
    <source>
        <dbReference type="ARBA" id="ARBA00022826"/>
    </source>
</evidence>
<accession>A0A8J3C2B9</accession>
<keyword evidence="5" id="KW-0631">Potassium channel</keyword>
<dbReference type="GO" id="GO:0001508">
    <property type="term" value="P:action potential"/>
    <property type="evidence" value="ECO:0007669"/>
    <property type="project" value="TreeGrafter"/>
</dbReference>
<feature type="transmembrane region" description="Helical" evidence="13">
    <location>
        <begin position="172"/>
        <end position="197"/>
    </location>
</feature>
<feature type="domain" description="Ion transport" evidence="14">
    <location>
        <begin position="12"/>
        <end position="188"/>
    </location>
</feature>
<comment type="subcellular location">
    <subcellularLocation>
        <location evidence="1">Membrane</location>
        <topology evidence="1">Multi-pass membrane protein</topology>
    </subcellularLocation>
</comment>
<evidence type="ECO:0000256" key="4">
    <source>
        <dbReference type="ARBA" id="ARBA00022692"/>
    </source>
</evidence>
<feature type="region of interest" description="Disordered" evidence="12">
    <location>
        <begin position="235"/>
        <end position="283"/>
    </location>
</feature>
<dbReference type="SUPFAM" id="SSF81324">
    <property type="entry name" value="Voltage-gated potassium channels"/>
    <property type="match status" value="1"/>
</dbReference>
<feature type="transmembrane region" description="Helical" evidence="13">
    <location>
        <begin position="12"/>
        <end position="32"/>
    </location>
</feature>
<evidence type="ECO:0000313" key="16">
    <source>
        <dbReference type="Proteomes" id="UP000656042"/>
    </source>
</evidence>
<sequence>MRWERATAYPLTILSVLFIAVYAVPILAPGLGGPWRRLCETLNFVIWGLFGAEYLIRLAIAADRRRFVRSHWFDLVVLLLPILRPLRALRLVTALKILNQRAESWTRGRLAIYVGGTTVLLVAIAALAVLDAERGRPDSNIETYPQALWWGVVTITTVGYGDFYPATLEGRFVALAMMIAGIGLIGFVTGSLASWIVDRISTGDQQASEATRGDVESLLGEIREMRAELAGLRAQVGAGPPDAGTHHAGTHDGGPPDSGTHDHAQRRAAAPEDGSSPPPSVLS</sequence>
<dbReference type="Proteomes" id="UP000656042">
    <property type="component" value="Unassembled WGS sequence"/>
</dbReference>
<keyword evidence="2" id="KW-0813">Transport</keyword>
<evidence type="ECO:0000259" key="14">
    <source>
        <dbReference type="Pfam" id="PF00520"/>
    </source>
</evidence>
<dbReference type="InterPro" id="IPR028325">
    <property type="entry name" value="VG_K_chnl"/>
</dbReference>
<keyword evidence="10 13" id="KW-0472">Membrane</keyword>
<evidence type="ECO:0000256" key="7">
    <source>
        <dbReference type="ARBA" id="ARBA00022958"/>
    </source>
</evidence>
<dbReference type="InterPro" id="IPR027359">
    <property type="entry name" value="Volt_channel_dom_sf"/>
</dbReference>
<dbReference type="GO" id="GO:0008076">
    <property type="term" value="C:voltage-gated potassium channel complex"/>
    <property type="evidence" value="ECO:0007669"/>
    <property type="project" value="InterPro"/>
</dbReference>
<evidence type="ECO:0000256" key="2">
    <source>
        <dbReference type="ARBA" id="ARBA00022448"/>
    </source>
</evidence>
<feature type="compositionally biased region" description="Low complexity" evidence="12">
    <location>
        <begin position="242"/>
        <end position="257"/>
    </location>
</feature>
<reference evidence="15" key="2">
    <citation type="submission" date="2020-09" db="EMBL/GenBank/DDBJ databases">
        <authorList>
            <person name="Sun Q."/>
            <person name="Zhou Y."/>
        </authorList>
    </citation>
    <scope>NUCLEOTIDE SEQUENCE</scope>
    <source>
        <strain evidence="15">CGMCC 4.7299</strain>
    </source>
</reference>
<evidence type="ECO:0000256" key="3">
    <source>
        <dbReference type="ARBA" id="ARBA00022538"/>
    </source>
</evidence>
<keyword evidence="11" id="KW-0407">Ion channel</keyword>
<keyword evidence="8 13" id="KW-1133">Transmembrane helix</keyword>
<evidence type="ECO:0000256" key="6">
    <source>
        <dbReference type="ARBA" id="ARBA00022882"/>
    </source>
</evidence>
<dbReference type="EMBL" id="BMMX01000017">
    <property type="protein sequence ID" value="GGK99854.1"/>
    <property type="molecule type" value="Genomic_DNA"/>
</dbReference>
<feature type="transmembrane region" description="Helical" evidence="13">
    <location>
        <begin position="110"/>
        <end position="130"/>
    </location>
</feature>
<gene>
    <name evidence="15" type="ORF">GCM10012284_37830</name>
</gene>
<dbReference type="PANTHER" id="PTHR11537">
    <property type="entry name" value="VOLTAGE-GATED POTASSIUM CHANNEL"/>
    <property type="match status" value="1"/>
</dbReference>
<dbReference type="InterPro" id="IPR005821">
    <property type="entry name" value="Ion_trans_dom"/>
</dbReference>
<dbReference type="GO" id="GO:0005249">
    <property type="term" value="F:voltage-gated potassium channel activity"/>
    <property type="evidence" value="ECO:0007669"/>
    <property type="project" value="InterPro"/>
</dbReference>
<keyword evidence="4 13" id="KW-0812">Transmembrane</keyword>
<keyword evidence="3" id="KW-0633">Potassium transport</keyword>
<evidence type="ECO:0000256" key="10">
    <source>
        <dbReference type="ARBA" id="ARBA00023136"/>
    </source>
</evidence>